<evidence type="ECO:0000259" key="2">
    <source>
        <dbReference type="SMART" id="SM00850"/>
    </source>
</evidence>
<feature type="transmembrane region" description="Helical" evidence="1">
    <location>
        <begin position="12"/>
        <end position="31"/>
    </location>
</feature>
<dbReference type="Pfam" id="PF04397">
    <property type="entry name" value="LytTR"/>
    <property type="match status" value="1"/>
</dbReference>
<dbReference type="Gene3D" id="2.40.50.1020">
    <property type="entry name" value="LytTr DNA-binding domain"/>
    <property type="match status" value="1"/>
</dbReference>
<feature type="domain" description="HTH LytTR-type" evidence="2">
    <location>
        <begin position="168"/>
        <end position="272"/>
    </location>
</feature>
<keyword evidence="1" id="KW-1133">Transmembrane helix</keyword>
<evidence type="ECO:0000256" key="1">
    <source>
        <dbReference type="SAM" id="Phobius"/>
    </source>
</evidence>
<dbReference type="RefSeq" id="WP_379666037.1">
    <property type="nucleotide sequence ID" value="NZ_JBHULH010000003.1"/>
</dbReference>
<accession>A0ABW5LTV0</accession>
<dbReference type="InterPro" id="IPR007492">
    <property type="entry name" value="LytTR_DNA-bd_dom"/>
</dbReference>
<feature type="transmembrane region" description="Helical" evidence="1">
    <location>
        <begin position="92"/>
        <end position="111"/>
    </location>
</feature>
<reference evidence="4" key="1">
    <citation type="journal article" date="2019" name="Int. J. Syst. Evol. Microbiol.">
        <title>The Global Catalogue of Microorganisms (GCM) 10K type strain sequencing project: providing services to taxonomists for standard genome sequencing and annotation.</title>
        <authorList>
            <consortium name="The Broad Institute Genomics Platform"/>
            <consortium name="The Broad Institute Genome Sequencing Center for Infectious Disease"/>
            <person name="Wu L."/>
            <person name="Ma J."/>
        </authorList>
    </citation>
    <scope>NUCLEOTIDE SEQUENCE [LARGE SCALE GENOMIC DNA]</scope>
    <source>
        <strain evidence="4">KCTC 52127</strain>
    </source>
</reference>
<proteinExistence type="predicted"/>
<keyword evidence="1" id="KW-0812">Transmembrane</keyword>
<protein>
    <submittedName>
        <fullName evidence="3">LytR/AlgR family response regulator transcription factor</fullName>
    </submittedName>
</protein>
<keyword evidence="1" id="KW-0472">Membrane</keyword>
<sequence length="275" mass="32070">MKTLLSFLQRNLHFSNFWVRNILILILVSILVNHLGDPKNFPLNESYSFPWFPVTASIFLGSIVLVIANFNFNYYKKTYFIEEINLRILLRYLFSTLGYISIAYALFYFTLNGWINGIESYNFYHFLTGLSVSLLICSIGITILFAHDVYKLHKFTSIKGKLKVEHAGKISLIGYDEIAFFYSENKVVYLVKTDGTTTSTDFTLNEIENKINIHSFFRANRQIILHSRSVEQVQLIENGKLTVQLKPTISDKEAFQINISRYKKQAFMNWFENKL</sequence>
<evidence type="ECO:0000313" key="4">
    <source>
        <dbReference type="Proteomes" id="UP001597508"/>
    </source>
</evidence>
<feature type="transmembrane region" description="Helical" evidence="1">
    <location>
        <begin position="123"/>
        <end position="146"/>
    </location>
</feature>
<name>A0ABW5LTV0_9FLAO</name>
<evidence type="ECO:0000313" key="3">
    <source>
        <dbReference type="EMBL" id="MFD2567329.1"/>
    </source>
</evidence>
<dbReference type="EMBL" id="JBHULH010000003">
    <property type="protein sequence ID" value="MFD2567329.1"/>
    <property type="molecule type" value="Genomic_DNA"/>
</dbReference>
<dbReference type="SMART" id="SM00850">
    <property type="entry name" value="LytTR"/>
    <property type="match status" value="1"/>
</dbReference>
<comment type="caution">
    <text evidence="3">The sequence shown here is derived from an EMBL/GenBank/DDBJ whole genome shotgun (WGS) entry which is preliminary data.</text>
</comment>
<keyword evidence="4" id="KW-1185">Reference proteome</keyword>
<dbReference type="Proteomes" id="UP001597508">
    <property type="component" value="Unassembled WGS sequence"/>
</dbReference>
<gene>
    <name evidence="3" type="ORF">ACFSRZ_08090</name>
</gene>
<organism evidence="3 4">
    <name type="scientific">Pseudotenacibaculum haliotis</name>
    <dbReference type="NCBI Taxonomy" id="1862138"/>
    <lineage>
        <taxon>Bacteria</taxon>
        <taxon>Pseudomonadati</taxon>
        <taxon>Bacteroidota</taxon>
        <taxon>Flavobacteriia</taxon>
        <taxon>Flavobacteriales</taxon>
        <taxon>Flavobacteriaceae</taxon>
        <taxon>Pseudotenacibaculum</taxon>
    </lineage>
</organism>
<feature type="transmembrane region" description="Helical" evidence="1">
    <location>
        <begin position="51"/>
        <end position="72"/>
    </location>
</feature>